<proteinExistence type="predicted"/>
<protein>
    <submittedName>
        <fullName evidence="2">Uncharacterized protein</fullName>
    </submittedName>
</protein>
<keyword evidence="3" id="KW-1185">Reference proteome</keyword>
<keyword evidence="1" id="KW-1133">Transmembrane helix</keyword>
<dbReference type="EMBL" id="BQNB010020941">
    <property type="protein sequence ID" value="GJU01208.1"/>
    <property type="molecule type" value="Genomic_DNA"/>
</dbReference>
<accession>A0ABQ5IM07</accession>
<dbReference type="Proteomes" id="UP001151760">
    <property type="component" value="Unassembled WGS sequence"/>
</dbReference>
<sequence>MLRAFLVSLTGAASRWLRNQPSGLITTGEALKTKFLNNTVHLLVPQRKWRKATTSSRNPMKAFSIHGKDFLRIADKGAIPFKTDADAKVAIQEMAEFSQKWHNGTSSKTRSTKTSDGLVGCEVCKGPYYTKDCPLKGCCAVNLSRGGDGGGVVCGDHGGCVVGFVVMVLVFGGGGVCVVVYIVSWYGWKGVYRSLGE</sequence>
<comment type="caution">
    <text evidence="2">The sequence shown here is derived from an EMBL/GenBank/DDBJ whole genome shotgun (WGS) entry which is preliminary data.</text>
</comment>
<gene>
    <name evidence="2" type="ORF">Tco_1111546</name>
</gene>
<evidence type="ECO:0000256" key="1">
    <source>
        <dbReference type="SAM" id="Phobius"/>
    </source>
</evidence>
<evidence type="ECO:0000313" key="2">
    <source>
        <dbReference type="EMBL" id="GJU01208.1"/>
    </source>
</evidence>
<keyword evidence="1" id="KW-0472">Membrane</keyword>
<name>A0ABQ5IM07_9ASTR</name>
<evidence type="ECO:0000313" key="3">
    <source>
        <dbReference type="Proteomes" id="UP001151760"/>
    </source>
</evidence>
<feature type="transmembrane region" description="Helical" evidence="1">
    <location>
        <begin position="161"/>
        <end position="188"/>
    </location>
</feature>
<keyword evidence="1" id="KW-0812">Transmembrane</keyword>
<organism evidence="2 3">
    <name type="scientific">Tanacetum coccineum</name>
    <dbReference type="NCBI Taxonomy" id="301880"/>
    <lineage>
        <taxon>Eukaryota</taxon>
        <taxon>Viridiplantae</taxon>
        <taxon>Streptophyta</taxon>
        <taxon>Embryophyta</taxon>
        <taxon>Tracheophyta</taxon>
        <taxon>Spermatophyta</taxon>
        <taxon>Magnoliopsida</taxon>
        <taxon>eudicotyledons</taxon>
        <taxon>Gunneridae</taxon>
        <taxon>Pentapetalae</taxon>
        <taxon>asterids</taxon>
        <taxon>campanulids</taxon>
        <taxon>Asterales</taxon>
        <taxon>Asteraceae</taxon>
        <taxon>Asteroideae</taxon>
        <taxon>Anthemideae</taxon>
        <taxon>Anthemidinae</taxon>
        <taxon>Tanacetum</taxon>
    </lineage>
</organism>
<reference evidence="2" key="2">
    <citation type="submission" date="2022-01" db="EMBL/GenBank/DDBJ databases">
        <authorList>
            <person name="Yamashiro T."/>
            <person name="Shiraishi A."/>
            <person name="Satake H."/>
            <person name="Nakayama K."/>
        </authorList>
    </citation>
    <scope>NUCLEOTIDE SEQUENCE</scope>
</reference>
<reference evidence="2" key="1">
    <citation type="journal article" date="2022" name="Int. J. Mol. Sci.">
        <title>Draft Genome of Tanacetum Coccineum: Genomic Comparison of Closely Related Tanacetum-Family Plants.</title>
        <authorList>
            <person name="Yamashiro T."/>
            <person name="Shiraishi A."/>
            <person name="Nakayama K."/>
            <person name="Satake H."/>
        </authorList>
    </citation>
    <scope>NUCLEOTIDE SEQUENCE</scope>
</reference>